<dbReference type="EMBL" id="BOQT01000018">
    <property type="protein sequence ID" value="GIN22535.1"/>
    <property type="molecule type" value="Genomic_DNA"/>
</dbReference>
<sequence length="153" mass="18523">MKEIKYQTVTETREKEVGYIKTCNKCGKKKNVNHEKNEEWRDDFKEFYLDFGYESSFDGESWNFDLCEECLINFIKQFKHVPNGFKNGNYSFIKNREEHQKVFESWLETGIWDELEFKTYEEISELNTGWTNIDYLNEAIKQYHPGRPLLDKK</sequence>
<gene>
    <name evidence="1" type="ORF">J1TS3_36690</name>
</gene>
<name>A0ABQ4KBS2_9BACI</name>
<evidence type="ECO:0000313" key="1">
    <source>
        <dbReference type="EMBL" id="GIN22535.1"/>
    </source>
</evidence>
<accession>A0ABQ4KBS2</accession>
<dbReference type="Proteomes" id="UP000680279">
    <property type="component" value="Unassembled WGS sequence"/>
</dbReference>
<organism evidence="1 2">
    <name type="scientific">Siminovitchia fordii</name>
    <dbReference type="NCBI Taxonomy" id="254759"/>
    <lineage>
        <taxon>Bacteria</taxon>
        <taxon>Bacillati</taxon>
        <taxon>Bacillota</taxon>
        <taxon>Bacilli</taxon>
        <taxon>Bacillales</taxon>
        <taxon>Bacillaceae</taxon>
        <taxon>Siminovitchia</taxon>
    </lineage>
</organism>
<evidence type="ECO:0000313" key="2">
    <source>
        <dbReference type="Proteomes" id="UP000680279"/>
    </source>
</evidence>
<protein>
    <submittedName>
        <fullName evidence="1">Uncharacterized protein</fullName>
    </submittedName>
</protein>
<keyword evidence="2" id="KW-1185">Reference proteome</keyword>
<proteinExistence type="predicted"/>
<reference evidence="1 2" key="1">
    <citation type="submission" date="2021-03" db="EMBL/GenBank/DDBJ databases">
        <title>Antimicrobial resistance genes in bacteria isolated from Japanese honey, and their potential for conferring macrolide and lincosamide resistance in the American foulbrood pathogen Paenibacillus larvae.</title>
        <authorList>
            <person name="Okamoto M."/>
            <person name="Kumagai M."/>
            <person name="Kanamori H."/>
            <person name="Takamatsu D."/>
        </authorList>
    </citation>
    <scope>NUCLEOTIDE SEQUENCE [LARGE SCALE GENOMIC DNA]</scope>
    <source>
        <strain evidence="1 2">J1TS3</strain>
    </source>
</reference>
<comment type="caution">
    <text evidence="1">The sequence shown here is derived from an EMBL/GenBank/DDBJ whole genome shotgun (WGS) entry which is preliminary data.</text>
</comment>
<dbReference type="RefSeq" id="WP_212963656.1">
    <property type="nucleotide sequence ID" value="NZ_BOQT01000018.1"/>
</dbReference>